<evidence type="ECO:0000313" key="2">
    <source>
        <dbReference type="Proteomes" id="UP000501054"/>
    </source>
</evidence>
<name>A0A6G9RY80_9CAUD</name>
<sequence>MSVTTTTDEEMFEELFGSVNTDTLEGAIENDENTVCLGTYGDDLRKKNKRITWDYQLASEHPVDVQRTDDGHYVDLYPEEGAEGKKTRVQFSYFDHAEEFFDVNLRENPEALFIHPEWNFILVVKPEDSEQYLAIAPVVHGDE</sequence>
<reference evidence="1 2" key="1">
    <citation type="journal article" date="2020" name="Genes (Basel)">
        <title>Comparative Genomics of Two New HF1-like Haloviruses.</title>
        <authorList>
            <person name="Dyall-Smith M."/>
            <person name="Tang S.L."/>
            <person name="Russ B."/>
            <person name="Chiang P.W."/>
            <person name="Pfeiffer F."/>
        </authorList>
    </citation>
    <scope>NUCLEOTIDE SEQUENCE [LARGE SCALE GENOMIC DNA]</scope>
</reference>
<accession>A0A6G9RY80</accession>
<dbReference type="EMBL" id="MN901521">
    <property type="protein sequence ID" value="QIR31256.1"/>
    <property type="molecule type" value="Genomic_DNA"/>
</dbReference>
<dbReference type="Proteomes" id="UP000501054">
    <property type="component" value="Segment"/>
</dbReference>
<protein>
    <submittedName>
        <fullName evidence="1">Uncharacterized protein</fullName>
    </submittedName>
</protein>
<organism evidence="1 2">
    <name type="scientific">Halorubrum virus Serpecor1</name>
    <dbReference type="NCBI Taxonomy" id="2721757"/>
    <lineage>
        <taxon>Viruses</taxon>
        <taxon>Duplodnaviria</taxon>
        <taxon>Heunggongvirae</taxon>
        <taxon>Uroviricota</taxon>
        <taxon>Caudoviricetes</taxon>
        <taxon>Thumleimavirales</taxon>
        <taxon>Hafunaviridae</taxon>
        <taxon>Haloferacalesvirus</taxon>
        <taxon>Haloferacalesvirus serpentinense</taxon>
        <taxon>Haloferacalesvirus Serpecor1</taxon>
    </lineage>
</organism>
<proteinExistence type="predicted"/>
<keyword evidence="2" id="KW-1185">Reference proteome</keyword>
<evidence type="ECO:0000313" key="1">
    <source>
        <dbReference type="EMBL" id="QIR31256.1"/>
    </source>
</evidence>
<gene>
    <name evidence="1" type="ORF">HrrSp1_470</name>
</gene>